<organism evidence="14 15">
    <name type="scientific">Knufia peltigerae</name>
    <dbReference type="NCBI Taxonomy" id="1002370"/>
    <lineage>
        <taxon>Eukaryota</taxon>
        <taxon>Fungi</taxon>
        <taxon>Dikarya</taxon>
        <taxon>Ascomycota</taxon>
        <taxon>Pezizomycotina</taxon>
        <taxon>Eurotiomycetes</taxon>
        <taxon>Chaetothyriomycetidae</taxon>
        <taxon>Chaetothyriales</taxon>
        <taxon>Trichomeriaceae</taxon>
        <taxon>Knufia</taxon>
    </lineage>
</organism>
<name>A0AA39CT65_9EURO</name>
<evidence type="ECO:0000313" key="15">
    <source>
        <dbReference type="Proteomes" id="UP001172681"/>
    </source>
</evidence>
<dbReference type="GO" id="GO:0005794">
    <property type="term" value="C:Golgi apparatus"/>
    <property type="evidence" value="ECO:0007669"/>
    <property type="project" value="TreeGrafter"/>
</dbReference>
<comment type="similarity">
    <text evidence="9">Belongs to the DHHC palmitoyltransferase family. PFA5 subfamily.</text>
</comment>
<feature type="transmembrane region" description="Helical" evidence="11">
    <location>
        <begin position="218"/>
        <end position="238"/>
    </location>
</feature>
<evidence type="ECO:0000256" key="8">
    <source>
        <dbReference type="ARBA" id="ARBA00023315"/>
    </source>
</evidence>
<dbReference type="PROSITE" id="PS50216">
    <property type="entry name" value="DHHC"/>
    <property type="match status" value="1"/>
</dbReference>
<accession>A0AA39CT65</accession>
<sequence>MKKINGMRPGENNKRGNIITARIVPILLLGIIGYSSYVVTEKICVDYLLSRPGTRSSSSPSFTHKQTGAAVAILTIYYLLLLITLICFARLIQTITFNAGLVPRGAQYFVERERAHRESQRSHKEEAVDPDGKEGYTPRRFRHKRDSGGHAAQNFWHKDVFVCGWDGRPPFCSTCYNYKPDRAHHCSELGRCVLKMDHFCPWVGGIVSETSFKFFIQFTFWAALFCLHTLIFVSYFFAQRRSRQPGGFFNVHWVLALIFAALFFVFSAGMCGSSLQFAFLNSSTIENFTRKTKVWYLAVHVPRHVVERYHASGRDDLRLISYPRPASEQFEILEQSGATLGETEREMARRDTLPGAPQAAYHHPQVSDRSPNSNPTTEEQPRAGGGSVSSSPTAVPETRTFAILETLPGGNPFDIGPYGNFKEVMGYSVFDWLFPARLSPLVDHSDPTGMYKMGKVVESLKSQARILDSSPQDSRDVEGPFSTSEGENEKAESRHVKRHKRKKRRLSTT</sequence>
<evidence type="ECO:0000256" key="6">
    <source>
        <dbReference type="ARBA" id="ARBA00023139"/>
    </source>
</evidence>
<keyword evidence="3 11" id="KW-0812">Transmembrane</keyword>
<evidence type="ECO:0000256" key="4">
    <source>
        <dbReference type="ARBA" id="ARBA00022989"/>
    </source>
</evidence>
<feature type="transmembrane region" description="Helical" evidence="11">
    <location>
        <begin position="253"/>
        <end position="280"/>
    </location>
</feature>
<evidence type="ECO:0000256" key="10">
    <source>
        <dbReference type="ARBA" id="ARBA00048048"/>
    </source>
</evidence>
<dbReference type="InterPro" id="IPR039859">
    <property type="entry name" value="PFA4/ZDH16/20/ERF2-like"/>
</dbReference>
<evidence type="ECO:0000256" key="3">
    <source>
        <dbReference type="ARBA" id="ARBA00022692"/>
    </source>
</evidence>
<comment type="domain">
    <text evidence="11">The DHHC domain is required for palmitoyltransferase activity.</text>
</comment>
<comment type="catalytic activity">
    <reaction evidence="10 11">
        <text>L-cysteinyl-[protein] + hexadecanoyl-CoA = S-hexadecanoyl-L-cysteinyl-[protein] + CoA</text>
        <dbReference type="Rhea" id="RHEA:36683"/>
        <dbReference type="Rhea" id="RHEA-COMP:10131"/>
        <dbReference type="Rhea" id="RHEA-COMP:11032"/>
        <dbReference type="ChEBI" id="CHEBI:29950"/>
        <dbReference type="ChEBI" id="CHEBI:57287"/>
        <dbReference type="ChEBI" id="CHEBI:57379"/>
        <dbReference type="ChEBI" id="CHEBI:74151"/>
        <dbReference type="EC" id="2.3.1.225"/>
    </reaction>
</comment>
<gene>
    <name evidence="14" type="primary">pfa5</name>
    <name evidence="14" type="ORF">H2204_012301</name>
</gene>
<evidence type="ECO:0000256" key="12">
    <source>
        <dbReference type="SAM" id="MobiDB-lite"/>
    </source>
</evidence>
<evidence type="ECO:0000256" key="11">
    <source>
        <dbReference type="RuleBase" id="RU079119"/>
    </source>
</evidence>
<evidence type="ECO:0000256" key="1">
    <source>
        <dbReference type="ARBA" id="ARBA00004141"/>
    </source>
</evidence>
<dbReference type="GO" id="GO:0016020">
    <property type="term" value="C:membrane"/>
    <property type="evidence" value="ECO:0007669"/>
    <property type="project" value="UniProtKB-SubCell"/>
</dbReference>
<reference evidence="14" key="1">
    <citation type="submission" date="2022-10" db="EMBL/GenBank/DDBJ databases">
        <title>Culturing micro-colonial fungi from biological soil crusts in the Mojave desert and describing Neophaeococcomyces mojavensis, and introducing the new genera and species Taxawa tesnikishii.</title>
        <authorList>
            <person name="Kurbessoian T."/>
            <person name="Stajich J.E."/>
        </authorList>
    </citation>
    <scope>NUCLEOTIDE SEQUENCE</scope>
    <source>
        <strain evidence="14">TK_35</strain>
    </source>
</reference>
<keyword evidence="4 11" id="KW-1133">Transmembrane helix</keyword>
<keyword evidence="15" id="KW-1185">Reference proteome</keyword>
<keyword evidence="5 11" id="KW-0472">Membrane</keyword>
<dbReference type="EMBL" id="JAPDRN010000124">
    <property type="protein sequence ID" value="KAJ9620391.1"/>
    <property type="molecule type" value="Genomic_DNA"/>
</dbReference>
<comment type="subcellular location">
    <subcellularLocation>
        <location evidence="1">Membrane</location>
        <topology evidence="1">Multi-pass membrane protein</topology>
    </subcellularLocation>
</comment>
<feature type="transmembrane region" description="Helical" evidence="11">
    <location>
        <begin position="21"/>
        <end position="39"/>
    </location>
</feature>
<dbReference type="PANTHER" id="PTHR22883">
    <property type="entry name" value="ZINC FINGER DHHC DOMAIN CONTAINING PROTEIN"/>
    <property type="match status" value="1"/>
</dbReference>
<feature type="compositionally biased region" description="Polar residues" evidence="12">
    <location>
        <begin position="367"/>
        <end position="378"/>
    </location>
</feature>
<feature type="region of interest" description="Disordered" evidence="12">
    <location>
        <begin position="355"/>
        <end position="394"/>
    </location>
</feature>
<feature type="domain" description="Palmitoyltransferase DHHC" evidence="13">
    <location>
        <begin position="170"/>
        <end position="289"/>
    </location>
</feature>
<dbReference type="Pfam" id="PF01529">
    <property type="entry name" value="DHHC"/>
    <property type="match status" value="1"/>
</dbReference>
<feature type="compositionally biased region" description="Basic residues" evidence="12">
    <location>
        <begin position="495"/>
        <end position="509"/>
    </location>
</feature>
<dbReference type="AlphaFoldDB" id="A0AA39CT65"/>
<evidence type="ECO:0000259" key="13">
    <source>
        <dbReference type="Pfam" id="PF01529"/>
    </source>
</evidence>
<dbReference type="GO" id="GO:0005783">
    <property type="term" value="C:endoplasmic reticulum"/>
    <property type="evidence" value="ECO:0007669"/>
    <property type="project" value="TreeGrafter"/>
</dbReference>
<keyword evidence="8 11" id="KW-0012">Acyltransferase</keyword>
<feature type="region of interest" description="Disordered" evidence="12">
    <location>
        <begin position="113"/>
        <end position="135"/>
    </location>
</feature>
<evidence type="ECO:0000256" key="9">
    <source>
        <dbReference type="ARBA" id="ARBA00038298"/>
    </source>
</evidence>
<dbReference type="GO" id="GO:0019706">
    <property type="term" value="F:protein-cysteine S-palmitoyltransferase activity"/>
    <property type="evidence" value="ECO:0007669"/>
    <property type="project" value="UniProtKB-EC"/>
</dbReference>
<dbReference type="InterPro" id="IPR001594">
    <property type="entry name" value="Palmitoyltrfase_DHHC"/>
</dbReference>
<evidence type="ECO:0000313" key="14">
    <source>
        <dbReference type="EMBL" id="KAJ9620391.1"/>
    </source>
</evidence>
<evidence type="ECO:0000256" key="2">
    <source>
        <dbReference type="ARBA" id="ARBA00022679"/>
    </source>
</evidence>
<dbReference type="Proteomes" id="UP001172681">
    <property type="component" value="Unassembled WGS sequence"/>
</dbReference>
<comment type="caution">
    <text evidence="14">The sequence shown here is derived from an EMBL/GenBank/DDBJ whole genome shotgun (WGS) entry which is preliminary data.</text>
</comment>
<keyword evidence="7" id="KW-0449">Lipoprotein</keyword>
<dbReference type="PANTHER" id="PTHR22883:SF23">
    <property type="entry name" value="PALMITOYLTRANSFERASE ZDHHC6"/>
    <property type="match status" value="1"/>
</dbReference>
<evidence type="ECO:0000256" key="7">
    <source>
        <dbReference type="ARBA" id="ARBA00023288"/>
    </source>
</evidence>
<protein>
    <recommendedName>
        <fullName evidence="11">Palmitoyltransferase</fullName>
        <ecNumber evidence="11">2.3.1.225</ecNumber>
    </recommendedName>
</protein>
<keyword evidence="2 11" id="KW-0808">Transferase</keyword>
<dbReference type="GO" id="GO:0006612">
    <property type="term" value="P:protein targeting to membrane"/>
    <property type="evidence" value="ECO:0007669"/>
    <property type="project" value="TreeGrafter"/>
</dbReference>
<feature type="transmembrane region" description="Helical" evidence="11">
    <location>
        <begin position="69"/>
        <end position="92"/>
    </location>
</feature>
<feature type="region of interest" description="Disordered" evidence="12">
    <location>
        <begin position="466"/>
        <end position="509"/>
    </location>
</feature>
<keyword evidence="6" id="KW-0564">Palmitate</keyword>
<evidence type="ECO:0000256" key="5">
    <source>
        <dbReference type="ARBA" id="ARBA00023136"/>
    </source>
</evidence>
<dbReference type="EC" id="2.3.1.225" evidence="11"/>
<proteinExistence type="inferred from homology"/>